<evidence type="ECO:0000256" key="1">
    <source>
        <dbReference type="ARBA" id="ARBA00005404"/>
    </source>
</evidence>
<dbReference type="Pfam" id="PF12838">
    <property type="entry name" value="Fer4_7"/>
    <property type="match status" value="1"/>
</dbReference>
<dbReference type="InterPro" id="IPR006657">
    <property type="entry name" value="MoPterin_dinucl-bd_dom"/>
</dbReference>
<proteinExistence type="inferred from homology"/>
<dbReference type="Pfam" id="PF04879">
    <property type="entry name" value="Molybdop_Fe4S4"/>
    <property type="match status" value="1"/>
</dbReference>
<dbReference type="GO" id="GO:0022904">
    <property type="term" value="P:respiratory electron transport chain"/>
    <property type="evidence" value="ECO:0007669"/>
    <property type="project" value="TreeGrafter"/>
</dbReference>
<evidence type="ECO:0000256" key="4">
    <source>
        <dbReference type="ARBA" id="ARBA00022714"/>
    </source>
</evidence>
<gene>
    <name evidence="15" type="ORF">PsAD2_04687</name>
</gene>
<dbReference type="Gene3D" id="3.30.70.20">
    <property type="match status" value="1"/>
</dbReference>
<evidence type="ECO:0000256" key="7">
    <source>
        <dbReference type="ARBA" id="ARBA00023002"/>
    </source>
</evidence>
<dbReference type="Gene3D" id="3.40.50.740">
    <property type="match status" value="1"/>
</dbReference>
<dbReference type="PROSITE" id="PS00198">
    <property type="entry name" value="4FE4S_FER_1"/>
    <property type="match status" value="1"/>
</dbReference>
<dbReference type="SMART" id="SM00926">
    <property type="entry name" value="Molybdop_Fe4S4"/>
    <property type="match status" value="1"/>
</dbReference>
<sequence>MTLIKEIDYGTRQATSEDTVTLTVDGFDVSVPEGTSVMRASMEAGISIPKLCATDMVDAFGSCRLCLVEIDGKRGTPSSCTTLVEEGMQVHTQTKRLKGLRRGVMELYISDHPLDCLTCAANGDCELQDMAGAVGLRDVRYGYDGVNHVQQREASGELNAKWKPKDETNPYFTYDPSKCIVCSRCVRACEEVQGTFALTIEGRGFDSRVTASVNESFLDSECVSCGACVQACPTGTLQEKSVIEIGQPERSVVTTCAYCGVGCSFKAEMRGSELVRMVPYKDGKANRGHSCVKGRFAYGYAAHQDRILEPMVRESIDDPWREVSWDEALSFAANRLQGLQKTYGKESIGVITSSRCTNEETYLVQKLTRAVFENNNTDTCARVCHSPTGYGLGQTFGTSAGTQDFDSVEHCDVVLVIGANPTDGHPVFGSRLKKRLREGAKLIVLDPRRIDLVKSPHVKAEHHLALRPGTNVAVVTAMAHVIVSEGLFDETFIRERCEWDEFQDYVDFISDPAQSPEAIEELTGVSAADVRSAARLYACGGNAAIYYGLGVTEHSQGSTAVIGLANLAMLTGNIGKKGVGINPLRGQNNVQGSCDMGSFPHELPGYRHVKNADVRDIFERMWGVPISDEPGLRIPNMLDAAVEGTFKGLYVQGEDILQSDPDTKHVAAGLAAMDCVIVHDLFLNETANYAHVFLPGSTFLEKDGTFTNAERRINRVRKVMPPRNGYADWEVTQLLANAMGGGWTYTHPSQVMAEIAATTPSFANVTYELLDEKGSVQWPCTDATPEGSPIMHVDGFVRGKGRFIRTDYVATDEKTGPRFPLLLTTGRILSQYNVGAQTRRTENVVWHEEDVLEIHPHDAELRGVKDGDWIKLVSRSGETSLRASVTDRVSTGVVYTTFHHPTTQANVVTTDYSDWATNCPEYKVTAVQVSLSNGPTDWQEQYQEQSTRSRRIEAAE</sequence>
<dbReference type="InterPro" id="IPR009010">
    <property type="entry name" value="Asp_de-COase-like_dom_sf"/>
</dbReference>
<dbReference type="Gene3D" id="3.40.228.10">
    <property type="entry name" value="Dimethylsulfoxide Reductase, domain 2"/>
    <property type="match status" value="1"/>
</dbReference>
<dbReference type="InterPro" id="IPR036010">
    <property type="entry name" value="2Fe-2S_ferredoxin-like_sf"/>
</dbReference>
<dbReference type="EMBL" id="LMCB01000161">
    <property type="protein sequence ID" value="KZL04603.1"/>
    <property type="molecule type" value="Genomic_DNA"/>
</dbReference>
<dbReference type="RefSeq" id="WP_068011259.1">
    <property type="nucleotide sequence ID" value="NZ_FOFM01000004.1"/>
</dbReference>
<name>A0A161UGG2_9HYPH</name>
<dbReference type="SUPFAM" id="SSF53706">
    <property type="entry name" value="Formate dehydrogenase/DMSO reductase, domains 1-3"/>
    <property type="match status" value="1"/>
</dbReference>
<organism evidence="15 16">
    <name type="scientific">Pseudovibrio axinellae</name>
    <dbReference type="NCBI Taxonomy" id="989403"/>
    <lineage>
        <taxon>Bacteria</taxon>
        <taxon>Pseudomonadati</taxon>
        <taxon>Pseudomonadota</taxon>
        <taxon>Alphaproteobacteria</taxon>
        <taxon>Hyphomicrobiales</taxon>
        <taxon>Stappiaceae</taxon>
        <taxon>Pseudovibrio</taxon>
    </lineage>
</organism>
<dbReference type="InterPro" id="IPR006478">
    <property type="entry name" value="Formate_DH_asu"/>
</dbReference>
<keyword evidence="9" id="KW-0411">Iron-sulfur</keyword>
<dbReference type="PROSITE" id="PS51085">
    <property type="entry name" value="2FE2S_FER_2"/>
    <property type="match status" value="1"/>
</dbReference>
<comment type="similarity">
    <text evidence="2">In the C-terminal section; belongs to the prokaryotic molybdopterin-containing oxidoreductase family.</text>
</comment>
<keyword evidence="6" id="KW-0677">Repeat</keyword>
<evidence type="ECO:0000259" key="14">
    <source>
        <dbReference type="PROSITE" id="PS51839"/>
    </source>
</evidence>
<dbReference type="GO" id="GO:0051537">
    <property type="term" value="F:2 iron, 2 sulfur cluster binding"/>
    <property type="evidence" value="ECO:0007669"/>
    <property type="project" value="UniProtKB-KW"/>
</dbReference>
<dbReference type="GO" id="GO:0015942">
    <property type="term" value="P:formate metabolic process"/>
    <property type="evidence" value="ECO:0007669"/>
    <property type="project" value="InterPro"/>
</dbReference>
<comment type="caution">
    <text evidence="15">The sequence shown here is derived from an EMBL/GenBank/DDBJ whole genome shotgun (WGS) entry which is preliminary data.</text>
</comment>
<evidence type="ECO:0000259" key="11">
    <source>
        <dbReference type="PROSITE" id="PS51085"/>
    </source>
</evidence>
<evidence type="ECO:0000256" key="2">
    <source>
        <dbReference type="ARBA" id="ARBA00007023"/>
    </source>
</evidence>
<feature type="compositionally biased region" description="Polar residues" evidence="10">
    <location>
        <begin position="937"/>
        <end position="946"/>
    </location>
</feature>
<comment type="similarity">
    <text evidence="1">Belongs to the complex I 75 kDa subunit family.</text>
</comment>
<dbReference type="CDD" id="cd00207">
    <property type="entry name" value="fer2"/>
    <property type="match status" value="1"/>
</dbReference>
<dbReference type="Pfam" id="PF01568">
    <property type="entry name" value="Molydop_binding"/>
    <property type="match status" value="1"/>
</dbReference>
<dbReference type="PATRIC" id="fig|989403.3.peg.5127"/>
<dbReference type="Gene3D" id="3.10.20.740">
    <property type="match status" value="1"/>
</dbReference>
<feature type="domain" description="4Fe-4S ferredoxin-type" evidence="12">
    <location>
        <begin position="170"/>
        <end position="201"/>
    </location>
</feature>
<dbReference type="FunFam" id="3.10.20.740:FF:000005">
    <property type="entry name" value="NADH:ubiquinone oxidoreductase subunit"/>
    <property type="match status" value="1"/>
</dbReference>
<evidence type="ECO:0000256" key="3">
    <source>
        <dbReference type="ARBA" id="ARBA00022485"/>
    </source>
</evidence>
<dbReference type="Pfam" id="PF13510">
    <property type="entry name" value="Fer2_4"/>
    <property type="match status" value="1"/>
</dbReference>
<dbReference type="OrthoDB" id="9816402at2"/>
<reference evidence="15 16" key="1">
    <citation type="journal article" date="2016" name="Front. Microbiol.">
        <title>Comparative Genomic Analysis Reveals a Diverse Repertoire of Genes Involved in Prokaryote-Eukaryote Interactions within the Pseudovibrio Genus.</title>
        <authorList>
            <person name="Romano S."/>
            <person name="Fernandez-Guerra A."/>
            <person name="Reen F.J."/>
            <person name="Glockner F.O."/>
            <person name="Crowley S.P."/>
            <person name="O'Sullivan O."/>
            <person name="Cotter P.D."/>
            <person name="Adams C."/>
            <person name="Dobson A.D."/>
            <person name="O'Gara F."/>
        </authorList>
    </citation>
    <scope>NUCLEOTIDE SEQUENCE [LARGE SCALE GENOMIC DNA]</scope>
    <source>
        <strain evidence="15 16">Ad2</strain>
    </source>
</reference>
<dbReference type="InterPro" id="IPR006656">
    <property type="entry name" value="Mopterin_OxRdtase"/>
</dbReference>
<keyword evidence="5" id="KW-0479">Metal-binding</keyword>
<dbReference type="Gene3D" id="2.20.25.90">
    <property type="entry name" value="ADC-like domains"/>
    <property type="match status" value="1"/>
</dbReference>
<protein>
    <submittedName>
        <fullName evidence="15">Putative formate dehydrogenase</fullName>
        <ecNumber evidence="15">1.2.1.2</ecNumber>
    </submittedName>
</protein>
<dbReference type="GO" id="GO:0046872">
    <property type="term" value="F:metal ion binding"/>
    <property type="evidence" value="ECO:0007669"/>
    <property type="project" value="UniProtKB-KW"/>
</dbReference>
<dbReference type="GO" id="GO:0043546">
    <property type="term" value="F:molybdopterin cofactor binding"/>
    <property type="evidence" value="ECO:0007669"/>
    <property type="project" value="InterPro"/>
</dbReference>
<feature type="domain" description="4Fe-4S His(Cys)3-ligated-type" evidence="14">
    <location>
        <begin position="96"/>
        <end position="135"/>
    </location>
</feature>
<feature type="domain" description="2Fe-2S ferredoxin-type" evidence="11">
    <location>
        <begin position="18"/>
        <end position="96"/>
    </location>
</feature>
<keyword evidence="16" id="KW-1185">Reference proteome</keyword>
<keyword evidence="7 15" id="KW-0560">Oxidoreductase</keyword>
<dbReference type="PANTHER" id="PTHR43105">
    <property type="entry name" value="RESPIRATORY NITRATE REDUCTASE"/>
    <property type="match status" value="1"/>
</dbReference>
<dbReference type="SUPFAM" id="SSF50692">
    <property type="entry name" value="ADC-like"/>
    <property type="match status" value="1"/>
</dbReference>
<dbReference type="FunFam" id="3.30.70.20:FF:000035">
    <property type="entry name" value="Iron hydrogenase 1"/>
    <property type="match status" value="1"/>
</dbReference>
<evidence type="ECO:0000256" key="9">
    <source>
        <dbReference type="ARBA" id="ARBA00023014"/>
    </source>
</evidence>
<dbReference type="PIRSF" id="PIRSF036643">
    <property type="entry name" value="FDH_alpha"/>
    <property type="match status" value="1"/>
</dbReference>
<dbReference type="Pfam" id="PF10588">
    <property type="entry name" value="NADH-G_4Fe-4S_3"/>
    <property type="match status" value="1"/>
</dbReference>
<accession>A0A161UGG2</accession>
<dbReference type="InterPro" id="IPR017896">
    <property type="entry name" value="4Fe4S_Fe-S-bd"/>
</dbReference>
<dbReference type="AlphaFoldDB" id="A0A161UGG2"/>
<dbReference type="NCBIfam" id="TIGR01591">
    <property type="entry name" value="Fdh-alpha"/>
    <property type="match status" value="1"/>
</dbReference>
<dbReference type="PROSITE" id="PS51669">
    <property type="entry name" value="4FE4S_MOW_BIS_MGD"/>
    <property type="match status" value="1"/>
</dbReference>
<dbReference type="SMART" id="SM00929">
    <property type="entry name" value="NADH-G_4Fe-4S_3"/>
    <property type="match status" value="1"/>
</dbReference>
<evidence type="ECO:0000256" key="8">
    <source>
        <dbReference type="ARBA" id="ARBA00023004"/>
    </source>
</evidence>
<evidence type="ECO:0000259" key="12">
    <source>
        <dbReference type="PROSITE" id="PS51379"/>
    </source>
</evidence>
<evidence type="ECO:0000313" key="15">
    <source>
        <dbReference type="EMBL" id="KZL04603.1"/>
    </source>
</evidence>
<evidence type="ECO:0000256" key="10">
    <source>
        <dbReference type="SAM" id="MobiDB-lite"/>
    </source>
</evidence>
<dbReference type="GO" id="GO:0051539">
    <property type="term" value="F:4 iron, 4 sulfur cluster binding"/>
    <property type="evidence" value="ECO:0007669"/>
    <property type="project" value="UniProtKB-KW"/>
</dbReference>
<feature type="region of interest" description="Disordered" evidence="10">
    <location>
        <begin position="937"/>
        <end position="956"/>
    </location>
</feature>
<dbReference type="STRING" id="989403.SAMN05421798_10422"/>
<evidence type="ECO:0000256" key="6">
    <source>
        <dbReference type="ARBA" id="ARBA00022737"/>
    </source>
</evidence>
<dbReference type="Pfam" id="PF00384">
    <property type="entry name" value="Molybdopterin"/>
    <property type="match status" value="1"/>
</dbReference>
<keyword evidence="4" id="KW-0001">2Fe-2S</keyword>
<dbReference type="PROSITE" id="PS51839">
    <property type="entry name" value="4FE4S_HC3"/>
    <property type="match status" value="1"/>
</dbReference>
<dbReference type="InterPro" id="IPR050123">
    <property type="entry name" value="Prok_molybdopt-oxidoreductase"/>
</dbReference>
<dbReference type="SUPFAM" id="SSF54292">
    <property type="entry name" value="2Fe-2S ferredoxin-like"/>
    <property type="match status" value="1"/>
</dbReference>
<evidence type="ECO:0000313" key="16">
    <source>
        <dbReference type="Proteomes" id="UP000076577"/>
    </source>
</evidence>
<dbReference type="InterPro" id="IPR019574">
    <property type="entry name" value="NADH_UbQ_OxRdtase_Gsu_4Fe4S-bd"/>
</dbReference>
<dbReference type="EC" id="1.2.1.2" evidence="15"/>
<keyword evidence="3" id="KW-0004">4Fe-4S</keyword>
<dbReference type="CDD" id="cd00508">
    <property type="entry name" value="MopB_CT_Fdh-Nap-like"/>
    <property type="match status" value="1"/>
</dbReference>
<dbReference type="PROSITE" id="PS51379">
    <property type="entry name" value="4FE4S_FER_2"/>
    <property type="match status" value="2"/>
</dbReference>
<dbReference type="InterPro" id="IPR017900">
    <property type="entry name" value="4Fe4S_Fe_S_CS"/>
</dbReference>
<dbReference type="GO" id="GO:0016020">
    <property type="term" value="C:membrane"/>
    <property type="evidence" value="ECO:0007669"/>
    <property type="project" value="TreeGrafter"/>
</dbReference>
<dbReference type="PANTHER" id="PTHR43105:SF14">
    <property type="entry name" value="FORMATE DEHYDROGENASE H"/>
    <property type="match status" value="1"/>
</dbReference>
<feature type="domain" description="4Fe-4S Mo/W bis-MGD-type" evidence="13">
    <location>
        <begin position="249"/>
        <end position="305"/>
    </location>
</feature>
<dbReference type="InterPro" id="IPR041924">
    <property type="entry name" value="Formate_Dh-H_N"/>
</dbReference>
<dbReference type="InterPro" id="IPR006963">
    <property type="entry name" value="Mopterin_OxRdtase_4Fe-4S_dom"/>
</dbReference>
<evidence type="ECO:0000259" key="13">
    <source>
        <dbReference type="PROSITE" id="PS51669"/>
    </source>
</evidence>
<dbReference type="GO" id="GO:0008863">
    <property type="term" value="F:formate dehydrogenase (NAD+) activity"/>
    <property type="evidence" value="ECO:0007669"/>
    <property type="project" value="InterPro"/>
</dbReference>
<dbReference type="GO" id="GO:0003954">
    <property type="term" value="F:NADH dehydrogenase activity"/>
    <property type="evidence" value="ECO:0007669"/>
    <property type="project" value="TreeGrafter"/>
</dbReference>
<feature type="domain" description="4Fe-4S ferredoxin-type" evidence="12">
    <location>
        <begin position="214"/>
        <end position="242"/>
    </location>
</feature>
<dbReference type="FunFam" id="2.20.25.90:FF:000001">
    <property type="entry name" value="Formate dehydrogenase subunit alpha"/>
    <property type="match status" value="1"/>
</dbReference>
<keyword evidence="8" id="KW-0408">Iron</keyword>
<dbReference type="SUPFAM" id="SSF54862">
    <property type="entry name" value="4Fe-4S ferredoxins"/>
    <property type="match status" value="1"/>
</dbReference>
<dbReference type="CDD" id="cd02753">
    <property type="entry name" value="MopB_Formate-Dh-H"/>
    <property type="match status" value="1"/>
</dbReference>
<dbReference type="InterPro" id="IPR001041">
    <property type="entry name" value="2Fe-2S_ferredoxin-type"/>
</dbReference>
<dbReference type="GO" id="GO:1990204">
    <property type="term" value="C:oxidoreductase complex"/>
    <property type="evidence" value="ECO:0007669"/>
    <property type="project" value="UniProtKB-ARBA"/>
</dbReference>
<evidence type="ECO:0000256" key="5">
    <source>
        <dbReference type="ARBA" id="ARBA00022723"/>
    </source>
</evidence>
<dbReference type="Proteomes" id="UP000076577">
    <property type="component" value="Unassembled WGS sequence"/>
</dbReference>
<dbReference type="Gene3D" id="2.40.40.20">
    <property type="match status" value="1"/>
</dbReference>